<dbReference type="EMBL" id="CASHSV030000024">
    <property type="protein sequence ID" value="CAJ2638435.1"/>
    <property type="molecule type" value="Genomic_DNA"/>
</dbReference>
<organism evidence="1 2">
    <name type="scientific">Trifolium pratense</name>
    <name type="common">Red clover</name>
    <dbReference type="NCBI Taxonomy" id="57577"/>
    <lineage>
        <taxon>Eukaryota</taxon>
        <taxon>Viridiplantae</taxon>
        <taxon>Streptophyta</taxon>
        <taxon>Embryophyta</taxon>
        <taxon>Tracheophyta</taxon>
        <taxon>Spermatophyta</taxon>
        <taxon>Magnoliopsida</taxon>
        <taxon>eudicotyledons</taxon>
        <taxon>Gunneridae</taxon>
        <taxon>Pentapetalae</taxon>
        <taxon>rosids</taxon>
        <taxon>fabids</taxon>
        <taxon>Fabales</taxon>
        <taxon>Fabaceae</taxon>
        <taxon>Papilionoideae</taxon>
        <taxon>50 kb inversion clade</taxon>
        <taxon>NPAAA clade</taxon>
        <taxon>Hologalegina</taxon>
        <taxon>IRL clade</taxon>
        <taxon>Trifolieae</taxon>
        <taxon>Trifolium</taxon>
    </lineage>
</organism>
<dbReference type="Proteomes" id="UP001177021">
    <property type="component" value="Unassembled WGS sequence"/>
</dbReference>
<comment type="caution">
    <text evidence="1">The sequence shown here is derived from an EMBL/GenBank/DDBJ whole genome shotgun (WGS) entry which is preliminary data.</text>
</comment>
<evidence type="ECO:0000313" key="1">
    <source>
        <dbReference type="EMBL" id="CAJ2638435.1"/>
    </source>
</evidence>
<keyword evidence="2" id="KW-1185">Reference proteome</keyword>
<protein>
    <submittedName>
        <fullName evidence="1">Uncharacterized protein</fullName>
    </submittedName>
</protein>
<reference evidence="1" key="1">
    <citation type="submission" date="2023-10" db="EMBL/GenBank/DDBJ databases">
        <authorList>
            <person name="Rodriguez Cubillos JULIANA M."/>
            <person name="De Vega J."/>
        </authorList>
    </citation>
    <scope>NUCLEOTIDE SEQUENCE</scope>
</reference>
<sequence length="87" mass="10444">MWLNTNRNWDSMVESQQILIQESTLQLHIKSSVLPLLVHGTSSDMLFKYCNHRKLFYLILYMIQEYDDPKGRHTPYTASMKLHKRIF</sequence>
<proteinExistence type="predicted"/>
<name>A0ACB0J2U4_TRIPR</name>
<evidence type="ECO:0000313" key="2">
    <source>
        <dbReference type="Proteomes" id="UP001177021"/>
    </source>
</evidence>
<accession>A0ACB0J2U4</accession>
<gene>
    <name evidence="1" type="ORF">MILVUS5_LOCUS8658</name>
</gene>